<feature type="domain" description="DUF2268" evidence="1">
    <location>
        <begin position="137"/>
        <end position="265"/>
    </location>
</feature>
<name>A0A2S7WNP3_9FLAO</name>
<dbReference type="AlphaFoldDB" id="A0A2S7WNP3"/>
<reference evidence="2 3" key="1">
    <citation type="submission" date="2016-12" db="EMBL/GenBank/DDBJ databases">
        <title>Trade-off between light-utilization and light-protection in marine flavobacteria.</title>
        <authorList>
            <person name="Kumagai Y."/>
            <person name="Yoshizawa S."/>
            <person name="Kogure K."/>
            <person name="Iwasaki W."/>
        </authorList>
    </citation>
    <scope>NUCLEOTIDE SEQUENCE [LARGE SCALE GENOMIC DNA]</scope>
    <source>
        <strain evidence="2 3">NBRC 108759</strain>
    </source>
</reference>
<sequence length="293" mass="33960">MKNTFILFIFLFGIQTVIKSQENFAETPLEAKFITEDFERFWQAFDKIEKIKGNPFDYYLKNASEGLSPLVGYFDSKVLYKTVKERKKDYLKSRNVLDSLYKKENEIKDAYKQMKKWYPIAKFPPVYFAVGMFTTGGTVTDKGLLIGSEMLKNLDGLTGLVSHELIHYQQNISGKDNLLKQSIIEGSADFIGELISGKHINLVPFNYGNKNEEALCKEFVKVMDSKDYNDWLYGTSGKDNRPNDLGYWIGYKITKSYFEKTPDKKQAIKDILNIKEPTEFLKESGYLEKYIKQ</sequence>
<evidence type="ECO:0000313" key="2">
    <source>
        <dbReference type="EMBL" id="PQJ78932.1"/>
    </source>
</evidence>
<dbReference type="OrthoDB" id="6402335at2"/>
<evidence type="ECO:0000313" key="3">
    <source>
        <dbReference type="Proteomes" id="UP000238882"/>
    </source>
</evidence>
<dbReference type="Proteomes" id="UP000238882">
    <property type="component" value="Unassembled WGS sequence"/>
</dbReference>
<comment type="caution">
    <text evidence="2">The sequence shown here is derived from an EMBL/GenBank/DDBJ whole genome shotgun (WGS) entry which is preliminary data.</text>
</comment>
<accession>A0A2S7WNP3</accession>
<keyword evidence="3" id="KW-1185">Reference proteome</keyword>
<proteinExistence type="predicted"/>
<dbReference type="InterPro" id="IPR018728">
    <property type="entry name" value="DUF2268"/>
</dbReference>
<dbReference type="EMBL" id="MSCN01000001">
    <property type="protein sequence ID" value="PQJ78932.1"/>
    <property type="molecule type" value="Genomic_DNA"/>
</dbReference>
<dbReference type="RefSeq" id="WP_105015530.1">
    <property type="nucleotide sequence ID" value="NZ_MSCN01000001.1"/>
</dbReference>
<gene>
    <name evidence="2" type="ORF">BTO18_06950</name>
</gene>
<evidence type="ECO:0000259" key="1">
    <source>
        <dbReference type="Pfam" id="PF10026"/>
    </source>
</evidence>
<organism evidence="2 3">
    <name type="scientific">Polaribacter porphyrae</name>
    <dbReference type="NCBI Taxonomy" id="1137780"/>
    <lineage>
        <taxon>Bacteria</taxon>
        <taxon>Pseudomonadati</taxon>
        <taxon>Bacteroidota</taxon>
        <taxon>Flavobacteriia</taxon>
        <taxon>Flavobacteriales</taxon>
        <taxon>Flavobacteriaceae</taxon>
    </lineage>
</organism>
<protein>
    <recommendedName>
        <fullName evidence="1">DUF2268 domain-containing protein</fullName>
    </recommendedName>
</protein>
<dbReference type="Pfam" id="PF10026">
    <property type="entry name" value="DUF2268"/>
    <property type="match status" value="1"/>
</dbReference>